<dbReference type="Proteomes" id="UP000658320">
    <property type="component" value="Unassembled WGS sequence"/>
</dbReference>
<evidence type="ECO:0000313" key="2">
    <source>
        <dbReference type="Proteomes" id="UP000658320"/>
    </source>
</evidence>
<proteinExistence type="predicted"/>
<gene>
    <name evidence="1" type="ORF">GCM10010251_33450</name>
</gene>
<protein>
    <submittedName>
        <fullName evidence="1">Uncharacterized protein</fullName>
    </submittedName>
</protein>
<keyword evidence="2" id="KW-1185">Reference proteome</keyword>
<dbReference type="EMBL" id="BMSX01000007">
    <property type="protein sequence ID" value="GGR14742.1"/>
    <property type="molecule type" value="Genomic_DNA"/>
</dbReference>
<reference evidence="1" key="2">
    <citation type="submission" date="2020-09" db="EMBL/GenBank/DDBJ databases">
        <authorList>
            <person name="Sun Q."/>
            <person name="Ohkuma M."/>
        </authorList>
    </citation>
    <scope>NUCLEOTIDE SEQUENCE</scope>
    <source>
        <strain evidence="1">JCM 4346</strain>
    </source>
</reference>
<accession>A0A918CB24</accession>
<dbReference type="AlphaFoldDB" id="A0A918CB24"/>
<reference evidence="1" key="1">
    <citation type="journal article" date="2014" name="Int. J. Syst. Evol. Microbiol.">
        <title>Complete genome sequence of Corynebacterium casei LMG S-19264T (=DSM 44701T), isolated from a smear-ripened cheese.</title>
        <authorList>
            <consortium name="US DOE Joint Genome Institute (JGI-PGF)"/>
            <person name="Walter F."/>
            <person name="Albersmeier A."/>
            <person name="Kalinowski J."/>
            <person name="Ruckert C."/>
        </authorList>
    </citation>
    <scope>NUCLEOTIDE SEQUENCE</scope>
    <source>
        <strain evidence="1">JCM 4346</strain>
    </source>
</reference>
<organism evidence="1 2">
    <name type="scientific">Streptomyces aurantiogriseus</name>
    <dbReference type="NCBI Taxonomy" id="66870"/>
    <lineage>
        <taxon>Bacteria</taxon>
        <taxon>Bacillati</taxon>
        <taxon>Actinomycetota</taxon>
        <taxon>Actinomycetes</taxon>
        <taxon>Kitasatosporales</taxon>
        <taxon>Streptomycetaceae</taxon>
        <taxon>Streptomyces</taxon>
    </lineage>
</organism>
<evidence type="ECO:0000313" key="1">
    <source>
        <dbReference type="EMBL" id="GGR14742.1"/>
    </source>
</evidence>
<name>A0A918CB24_9ACTN</name>
<comment type="caution">
    <text evidence="1">The sequence shown here is derived from an EMBL/GenBank/DDBJ whole genome shotgun (WGS) entry which is preliminary data.</text>
</comment>
<sequence>MTGTQVRGGKGLSMRSRSVLRSASLVCAVLLTFVGCAGEDKSEIKADEVCPSLGSSSNAAEALRKVLPEESSYSFEDDVKPRAAVTDTVYEPSCFVSGSGKQLLVAKSLLMRDESAASWTRWVKGTAANNASVASLTPFTDDKKAVASSRFAAIFMPCTSAGKVPGGQYNVSVSVELKQAGSTSDTAARDELIKLVKHAASYSHGKAKCDM</sequence>